<evidence type="ECO:0000313" key="1">
    <source>
        <dbReference type="EMBL" id="PSL08007.1"/>
    </source>
</evidence>
<keyword evidence="2" id="KW-1185">Reference proteome</keyword>
<dbReference type="OrthoDB" id="934157at2"/>
<name>A0A2P8EEW9_9BACT</name>
<dbReference type="Proteomes" id="UP000240708">
    <property type="component" value="Unassembled WGS sequence"/>
</dbReference>
<reference evidence="1 2" key="1">
    <citation type="submission" date="2018-03" db="EMBL/GenBank/DDBJ databases">
        <title>Genomic Encyclopedia of Archaeal and Bacterial Type Strains, Phase II (KMG-II): from individual species to whole genera.</title>
        <authorList>
            <person name="Goeker M."/>
        </authorList>
    </citation>
    <scope>NUCLEOTIDE SEQUENCE [LARGE SCALE GENOMIC DNA]</scope>
    <source>
        <strain evidence="1 2">DSM 28057</strain>
    </source>
</reference>
<evidence type="ECO:0000313" key="2">
    <source>
        <dbReference type="Proteomes" id="UP000240708"/>
    </source>
</evidence>
<sequence>MHIRTEDLSSIEIEFDSGVVPPPYSHIFKLKINFSVKALETSLDLIYTDREELTEEEIFDEGFSLDDDFHFNGDISKIWEKPLKELYTASKWTNKSLDDEGGINLSLKDRQGKSSLVIPQNQQEWQILAQDLIQAIYETSKKELPLSLRYLIKTKTEETMIELTMKFSIRKVEIKINGKITEGAWDKTKDLLSYVFLPDYDYSKAKQQVPNHNGIFIDCGDGYWHELGKGVVNIDNSFDAVSKIKDGFQKLL</sequence>
<accession>A0A2P8EEW9</accession>
<protein>
    <submittedName>
        <fullName evidence="1">Uncharacterized protein</fullName>
    </submittedName>
</protein>
<proteinExistence type="predicted"/>
<gene>
    <name evidence="1" type="ORF">CLV48_101949</name>
</gene>
<comment type="caution">
    <text evidence="1">The sequence shown here is derived from an EMBL/GenBank/DDBJ whole genome shotgun (WGS) entry which is preliminary data.</text>
</comment>
<organism evidence="1 2">
    <name type="scientific">Cecembia rubra</name>
    <dbReference type="NCBI Taxonomy" id="1485585"/>
    <lineage>
        <taxon>Bacteria</taxon>
        <taxon>Pseudomonadati</taxon>
        <taxon>Bacteroidota</taxon>
        <taxon>Cytophagia</taxon>
        <taxon>Cytophagales</taxon>
        <taxon>Cyclobacteriaceae</taxon>
        <taxon>Cecembia</taxon>
    </lineage>
</organism>
<dbReference type="RefSeq" id="WP_106566029.1">
    <property type="nucleotide sequence ID" value="NZ_JAUVYL010000035.1"/>
</dbReference>
<dbReference type="EMBL" id="PYGF01000001">
    <property type="protein sequence ID" value="PSL08007.1"/>
    <property type="molecule type" value="Genomic_DNA"/>
</dbReference>
<dbReference type="AlphaFoldDB" id="A0A2P8EEW9"/>